<protein>
    <submittedName>
        <fullName evidence="2">Uncharacterized protein</fullName>
    </submittedName>
</protein>
<dbReference type="AlphaFoldDB" id="A0AAJ5C728"/>
<keyword evidence="3" id="KW-1185">Reference proteome</keyword>
<gene>
    <name evidence="2" type="ORF">MEPE_05184</name>
</gene>
<accession>A0AAJ5C728</accession>
<dbReference type="Proteomes" id="UP001294444">
    <property type="component" value="Unassembled WGS sequence"/>
</dbReference>
<evidence type="ECO:0000313" key="2">
    <source>
        <dbReference type="EMBL" id="SNX86475.1"/>
    </source>
</evidence>
<proteinExistence type="predicted"/>
<evidence type="ECO:0000256" key="1">
    <source>
        <dbReference type="SAM" id="MobiDB-lite"/>
    </source>
</evidence>
<comment type="caution">
    <text evidence="2">The sequence shown here is derived from an EMBL/GenBank/DDBJ whole genome shotgun (WGS) entry which is preliminary data.</text>
</comment>
<organism evidence="2 3">
    <name type="scientific">Melanopsichium pennsylvanicum</name>
    <dbReference type="NCBI Taxonomy" id="63383"/>
    <lineage>
        <taxon>Eukaryota</taxon>
        <taxon>Fungi</taxon>
        <taxon>Dikarya</taxon>
        <taxon>Basidiomycota</taxon>
        <taxon>Ustilaginomycotina</taxon>
        <taxon>Ustilaginomycetes</taxon>
        <taxon>Ustilaginales</taxon>
        <taxon>Ustilaginaceae</taxon>
        <taxon>Melanopsichium</taxon>
    </lineage>
</organism>
<sequence length="131" mass="14202">MLQKTRARESDCFWVPNTHTALTRRAVNPSPGSRRRRSGSQANPAVFSEESIPMTHWAAVHATNRGYHSGEAAQPTTESRLAVDGCLPCFPPFVVDLGLDKGKFRCEGKGRGLGLATCRNSAATAAVCCWK</sequence>
<dbReference type="EMBL" id="OAPG01000014">
    <property type="protein sequence ID" value="SNX86475.1"/>
    <property type="molecule type" value="Genomic_DNA"/>
</dbReference>
<feature type="region of interest" description="Disordered" evidence="1">
    <location>
        <begin position="23"/>
        <end position="47"/>
    </location>
</feature>
<evidence type="ECO:0000313" key="3">
    <source>
        <dbReference type="Proteomes" id="UP001294444"/>
    </source>
</evidence>
<reference evidence="2" key="1">
    <citation type="submission" date="2023-10" db="EMBL/GenBank/DDBJ databases">
        <authorList>
            <person name="Guldener U."/>
        </authorList>
    </citation>
    <scope>NUCLEOTIDE SEQUENCE</scope>
    <source>
        <strain evidence="2">Mp4</strain>
    </source>
</reference>
<name>A0AAJ5C728_9BASI</name>